<dbReference type="SUPFAM" id="SSF53649">
    <property type="entry name" value="Alkaline phosphatase-like"/>
    <property type="match status" value="1"/>
</dbReference>
<evidence type="ECO:0000313" key="1">
    <source>
        <dbReference type="EMBL" id="KIL41872.1"/>
    </source>
</evidence>
<gene>
    <name evidence="1" type="ORF">SD70_04475</name>
</gene>
<organism evidence="1 2">
    <name type="scientific">Gordoniibacillus kamchatkensis</name>
    <dbReference type="NCBI Taxonomy" id="1590651"/>
    <lineage>
        <taxon>Bacteria</taxon>
        <taxon>Bacillati</taxon>
        <taxon>Bacillota</taxon>
        <taxon>Bacilli</taxon>
        <taxon>Bacillales</taxon>
        <taxon>Paenibacillaceae</taxon>
        <taxon>Gordoniibacillus</taxon>
    </lineage>
</organism>
<evidence type="ECO:0000313" key="2">
    <source>
        <dbReference type="Proteomes" id="UP000031967"/>
    </source>
</evidence>
<accession>A0ABR5ALQ7</accession>
<proteinExistence type="predicted"/>
<dbReference type="PROSITE" id="PS51318">
    <property type="entry name" value="TAT"/>
    <property type="match status" value="1"/>
</dbReference>
<comment type="caution">
    <text evidence="1">The sequence shown here is derived from an EMBL/GenBank/DDBJ whole genome shotgun (WGS) entry which is preliminary data.</text>
</comment>
<dbReference type="InterPro" id="IPR006311">
    <property type="entry name" value="TAT_signal"/>
</dbReference>
<sequence>MNMSRREFLVKGAALLATLGIGGPLVLADKYSGLSAQAAAGTEGGAALPAVDSPVLVVVQLSGGNDGINTVVPYGQGVYYDARPTLAIKQQDVLAINGELGFHPSLSGLHALYKQGKVAVIQGVGYPKPDHSHFRSMEIWQTAEPDKISQSGWLGRYVESSLARETNPLKALQIGGDANKAFNSETAFTPVIQSLDTFQLLDARIKLGALEKNRLTEAFLAMYDPAKQLTQVRVAARRGQEAYRAASALHKLSGAYPGKTEYPNTGFAKDLQLVAKLLSGGSGTRVYYTQVGGFDDHANEKEQHARVLKEVDGAIAAFYSDLASLGLQDRVVTAVFSEFGRRVKENGSGGTDHGTAAPLLVVGGRVQGGLYGEYPSLSNLDNGDLKYNVDFRSVYYTLIEDWLKGDAKSVLGKTYEKIAFV</sequence>
<dbReference type="Proteomes" id="UP000031967">
    <property type="component" value="Unassembled WGS sequence"/>
</dbReference>
<dbReference type="PANTHER" id="PTHR43737">
    <property type="entry name" value="BLL7424 PROTEIN"/>
    <property type="match status" value="1"/>
</dbReference>
<dbReference type="RefSeq" id="WP_041046049.1">
    <property type="nucleotide sequence ID" value="NZ_JXAK01000005.1"/>
</dbReference>
<keyword evidence="2" id="KW-1185">Reference proteome</keyword>
<reference evidence="1 2" key="1">
    <citation type="submission" date="2014-12" db="EMBL/GenBank/DDBJ databases">
        <title>Draft genome sequence of Paenibacillus kamchatkensis strain B-2647.</title>
        <authorList>
            <person name="Karlyshev A.V."/>
            <person name="Kudryashova E.B."/>
        </authorList>
    </citation>
    <scope>NUCLEOTIDE SEQUENCE [LARGE SCALE GENOMIC DNA]</scope>
    <source>
        <strain evidence="1 2">VKM B-2647</strain>
    </source>
</reference>
<name>A0ABR5ALQ7_9BACL</name>
<dbReference type="InterPro" id="IPR017850">
    <property type="entry name" value="Alkaline_phosphatase_core_sf"/>
</dbReference>
<dbReference type="InterPro" id="IPR010869">
    <property type="entry name" value="DUF1501"/>
</dbReference>
<dbReference type="PANTHER" id="PTHR43737:SF1">
    <property type="entry name" value="DUF1501 DOMAIN-CONTAINING PROTEIN"/>
    <property type="match status" value="1"/>
</dbReference>
<dbReference type="EMBL" id="JXAK01000005">
    <property type="protein sequence ID" value="KIL41872.1"/>
    <property type="molecule type" value="Genomic_DNA"/>
</dbReference>
<dbReference type="Pfam" id="PF07394">
    <property type="entry name" value="DUF1501"/>
    <property type="match status" value="1"/>
</dbReference>
<protein>
    <submittedName>
        <fullName evidence="1">Transcriptional initiation protein Tat</fullName>
    </submittedName>
</protein>